<name>A0A2K9LSW0_9VIRU</name>
<gene>
    <name evidence="1" type="primary">Cap</name>
</gene>
<organism evidence="1">
    <name type="scientific">uncultured virus</name>
    <dbReference type="NCBI Taxonomy" id="340016"/>
    <lineage>
        <taxon>Viruses</taxon>
        <taxon>environmental samples</taxon>
    </lineage>
</organism>
<sequence>MEDLIAKYDPPIPHYFKFRYDISSDRSETVRDVIDVLTESKFFPGTASLEHHNALGEVIKTHIHYHFRMEFRPSHLQKVKDRMVYVLKKHFGDKRLKGWYSLKFEPDVKDTFRFFSYVMKQQDGKYQQPEYLPLPTPDYDVVHASIVASEEYARNKEFLCAKREKEYRKTTTYERMLELYDKTKPPINCKYDACEFVYQFFTDEGFPPNRTKIREMVDGLLLKTGVMSKREFFDSL</sequence>
<accession>A0A2K9LSW0</accession>
<reference evidence="1" key="1">
    <citation type="submission" date="2017-01" db="EMBL/GenBank/DDBJ databases">
        <title>High-throughput sequencing uncovers low homogeneity in the biogeography of single-stranded DNA viruses.</title>
        <authorList>
            <person name="Pearson V.M."/>
            <person name="Rokyta D.R."/>
        </authorList>
    </citation>
    <scope>NUCLEOTIDE SEQUENCE</scope>
</reference>
<evidence type="ECO:0000313" key="1">
    <source>
        <dbReference type="EMBL" id="AUM61969.1"/>
    </source>
</evidence>
<dbReference type="EMBL" id="KY487951">
    <property type="protein sequence ID" value="AUM61969.1"/>
    <property type="molecule type" value="Genomic_DNA"/>
</dbReference>
<proteinExistence type="predicted"/>
<protein>
    <submittedName>
        <fullName evidence="1">Putative capsid</fullName>
    </submittedName>
</protein>